<name>A0A2S1LHM5_9FLAO</name>
<dbReference type="EMBL" id="CP020918">
    <property type="protein sequence ID" value="AWG23253.1"/>
    <property type="molecule type" value="Genomic_DNA"/>
</dbReference>
<evidence type="ECO:0000313" key="3">
    <source>
        <dbReference type="Proteomes" id="UP000244527"/>
    </source>
</evidence>
<evidence type="ECO:0000313" key="2">
    <source>
        <dbReference type="EMBL" id="AWG23253.1"/>
    </source>
</evidence>
<dbReference type="AlphaFoldDB" id="A0A2S1LHM5"/>
<dbReference type="OrthoDB" id="6400902at2"/>
<feature type="chain" id="PRO_5015615748" description="HEAT repeat domain-containing protein" evidence="1">
    <location>
        <begin position="28"/>
        <end position="384"/>
    </location>
</feature>
<reference evidence="2 3" key="1">
    <citation type="submission" date="2017-04" db="EMBL/GenBank/DDBJ databases">
        <title>Compelte genome sequence of WV33.</title>
        <authorList>
            <person name="Lee P.C."/>
        </authorList>
    </citation>
    <scope>NUCLEOTIDE SEQUENCE [LARGE SCALE GENOMIC DNA]</scope>
    <source>
        <strain evidence="2 3">WV33</strain>
    </source>
</reference>
<keyword evidence="3" id="KW-1185">Reference proteome</keyword>
<protein>
    <recommendedName>
        <fullName evidence="4">HEAT repeat domain-containing protein</fullName>
    </recommendedName>
</protein>
<dbReference type="RefSeq" id="WP_108742151.1">
    <property type="nucleotide sequence ID" value="NZ_CP020918.1"/>
</dbReference>
<dbReference type="KEGG" id="ffa:FFWV33_17830"/>
<evidence type="ECO:0000256" key="1">
    <source>
        <dbReference type="SAM" id="SignalP"/>
    </source>
</evidence>
<accession>A0A2S1LHM5</accession>
<evidence type="ECO:0008006" key="4">
    <source>
        <dbReference type="Google" id="ProtNLM"/>
    </source>
</evidence>
<sequence>MFHKNKYSALKLFTVILFVLTGLVTNAQNPAPTYKEIVHDIAIIHEGLSFTEKQKGKLIELQDAKGLAFQYYMDVESVICLDHKCKIVQVRLFWDKLGFYNRYEMAKGIVLEKTDGISFNAADYKKLDNILGDRDSSLKEYYQNQRHLASHGSEGLIELDGATGATSGIDENSIVKGAAWTSCTLWHWANGEIFEVIRKQTAKELSTDALVQSLHQEDEKYRSFIINELITRKVYDPTSVAVVLQEIGNVPSLSRLLMDYIEKSPSDVYFDAIKKLYVSSDKSYRVIFLSSLLQFVKPDSAAFFEWATNQLVTVDSFQELQLLFRILDKQKPLSSLAIENAIQLLGHSQFLIARASYYFLQNKVVTESQKAQLDLFQKKNGERL</sequence>
<keyword evidence="1" id="KW-0732">Signal</keyword>
<feature type="signal peptide" evidence="1">
    <location>
        <begin position="1"/>
        <end position="27"/>
    </location>
</feature>
<gene>
    <name evidence="2" type="ORF">FFWV33_17830</name>
</gene>
<dbReference type="Proteomes" id="UP000244527">
    <property type="component" value="Chromosome"/>
</dbReference>
<proteinExistence type="predicted"/>
<organism evidence="2 3">
    <name type="scientific">Flavobacterium faecale</name>
    <dbReference type="NCBI Taxonomy" id="1355330"/>
    <lineage>
        <taxon>Bacteria</taxon>
        <taxon>Pseudomonadati</taxon>
        <taxon>Bacteroidota</taxon>
        <taxon>Flavobacteriia</taxon>
        <taxon>Flavobacteriales</taxon>
        <taxon>Flavobacteriaceae</taxon>
        <taxon>Flavobacterium</taxon>
    </lineage>
</organism>